<gene>
    <name evidence="2" type="ORF">L2716_14880</name>
</gene>
<dbReference type="Pfam" id="PF01370">
    <property type="entry name" value="Epimerase"/>
    <property type="match status" value="1"/>
</dbReference>
<proteinExistence type="predicted"/>
<accession>A0ABS9H216</accession>
<dbReference type="SUPFAM" id="SSF51735">
    <property type="entry name" value="NAD(P)-binding Rossmann-fold domains"/>
    <property type="match status" value="1"/>
</dbReference>
<protein>
    <submittedName>
        <fullName evidence="2">SDR family NAD(P)-dependent oxidoreductase</fullName>
    </submittedName>
</protein>
<dbReference type="RefSeq" id="WP_236337647.1">
    <property type="nucleotide sequence ID" value="NZ_JAKIJS010000001.1"/>
</dbReference>
<evidence type="ECO:0000313" key="3">
    <source>
        <dbReference type="Proteomes" id="UP001649381"/>
    </source>
</evidence>
<reference evidence="2 3" key="1">
    <citation type="submission" date="2022-01" db="EMBL/GenBank/DDBJ databases">
        <title>Alkalihalobacillus sp. EGI L200015, a novel bacterium isolated from a salt lake sediment.</title>
        <authorList>
            <person name="Gao L."/>
            <person name="Fang B.-Z."/>
            <person name="Li W.-J."/>
        </authorList>
    </citation>
    <scope>NUCLEOTIDE SEQUENCE [LARGE SCALE GENOMIC DNA]</scope>
    <source>
        <strain evidence="2 3">KCTC 12718</strain>
    </source>
</reference>
<dbReference type="EMBL" id="JAKIJS010000001">
    <property type="protein sequence ID" value="MCF6139022.1"/>
    <property type="molecule type" value="Genomic_DNA"/>
</dbReference>
<dbReference type="InterPro" id="IPR001509">
    <property type="entry name" value="Epimerase_deHydtase"/>
</dbReference>
<evidence type="ECO:0000259" key="1">
    <source>
        <dbReference type="Pfam" id="PF01370"/>
    </source>
</evidence>
<dbReference type="InterPro" id="IPR036291">
    <property type="entry name" value="NAD(P)-bd_dom_sf"/>
</dbReference>
<organism evidence="2 3">
    <name type="scientific">Pseudalkalibacillus berkeleyi</name>
    <dbReference type="NCBI Taxonomy" id="1069813"/>
    <lineage>
        <taxon>Bacteria</taxon>
        <taxon>Bacillati</taxon>
        <taxon>Bacillota</taxon>
        <taxon>Bacilli</taxon>
        <taxon>Bacillales</taxon>
        <taxon>Fictibacillaceae</taxon>
        <taxon>Pseudalkalibacillus</taxon>
    </lineage>
</organism>
<dbReference type="PANTHER" id="PTHR48079">
    <property type="entry name" value="PROTEIN YEEZ"/>
    <property type="match status" value="1"/>
</dbReference>
<dbReference type="Proteomes" id="UP001649381">
    <property type="component" value="Unassembled WGS sequence"/>
</dbReference>
<comment type="caution">
    <text evidence="2">The sequence shown here is derived from an EMBL/GenBank/DDBJ whole genome shotgun (WGS) entry which is preliminary data.</text>
</comment>
<name>A0ABS9H216_9BACL</name>
<sequence>MDRALVLGASGGMGYAIVNELSNRGVKVVAFARNGSKLNAMYENNSNVEIKTGDVFDQDALILAARGVDVIFHAINIPYHRWEIEQATIVQNIVYAAEQVNAKLAMVDNIYAYGKGLGKAVDEQTPKEPHTKKGKIRLQLEDIVFKANIPVLIAHFPDFYGPYAENTFIHFLLKDVVTNKRASFVGDQNVKREFLYTPDGAKAIVELSNNEKAFGQHWNIPSAGVISGEEIIREVRKMTGYEKKVSVVTKNMIRFVGIFNPQMRELVEMMYLTEQPVVLSGAKYEREVGPVPRTSYREGIQQTIKHMKHI</sequence>
<dbReference type="InterPro" id="IPR051783">
    <property type="entry name" value="NAD(P)-dependent_oxidoreduct"/>
</dbReference>
<keyword evidence="3" id="KW-1185">Reference proteome</keyword>
<dbReference type="Gene3D" id="3.40.50.720">
    <property type="entry name" value="NAD(P)-binding Rossmann-like Domain"/>
    <property type="match status" value="1"/>
</dbReference>
<evidence type="ECO:0000313" key="2">
    <source>
        <dbReference type="EMBL" id="MCF6139022.1"/>
    </source>
</evidence>
<dbReference type="PANTHER" id="PTHR48079:SF6">
    <property type="entry name" value="NAD(P)-BINDING DOMAIN-CONTAINING PROTEIN-RELATED"/>
    <property type="match status" value="1"/>
</dbReference>
<feature type="domain" description="NAD-dependent epimerase/dehydratase" evidence="1">
    <location>
        <begin position="4"/>
        <end position="220"/>
    </location>
</feature>